<dbReference type="STRING" id="33097.A0A150GFE0"/>
<feature type="domain" description="Exostosin GT47" evidence="4">
    <location>
        <begin position="213"/>
        <end position="517"/>
    </location>
</feature>
<dbReference type="EMBL" id="LSYV01000028">
    <property type="protein sequence ID" value="KXZ48538.1"/>
    <property type="molecule type" value="Genomic_DNA"/>
</dbReference>
<reference evidence="6" key="1">
    <citation type="journal article" date="2016" name="Nat. Commun.">
        <title>The Gonium pectorale genome demonstrates co-option of cell cycle regulation during the evolution of multicellularity.</title>
        <authorList>
            <person name="Hanschen E.R."/>
            <person name="Marriage T.N."/>
            <person name="Ferris P.J."/>
            <person name="Hamaji T."/>
            <person name="Toyoda A."/>
            <person name="Fujiyama A."/>
            <person name="Neme R."/>
            <person name="Noguchi H."/>
            <person name="Minakuchi Y."/>
            <person name="Suzuki M."/>
            <person name="Kawai-Toyooka H."/>
            <person name="Smith D.R."/>
            <person name="Sparks H."/>
            <person name="Anderson J."/>
            <person name="Bakaric R."/>
            <person name="Luria V."/>
            <person name="Karger A."/>
            <person name="Kirschner M.W."/>
            <person name="Durand P.M."/>
            <person name="Michod R.E."/>
            <person name="Nozaki H."/>
            <person name="Olson B.J."/>
        </authorList>
    </citation>
    <scope>NUCLEOTIDE SEQUENCE [LARGE SCALE GENOMIC DNA]</scope>
    <source>
        <strain evidence="6">NIES-2863</strain>
    </source>
</reference>
<protein>
    <recommendedName>
        <fullName evidence="4">Exostosin GT47 domain-containing protein</fullName>
    </recommendedName>
</protein>
<dbReference type="Proteomes" id="UP000075714">
    <property type="component" value="Unassembled WGS sequence"/>
</dbReference>
<evidence type="ECO:0000313" key="5">
    <source>
        <dbReference type="EMBL" id="KXZ48538.1"/>
    </source>
</evidence>
<gene>
    <name evidence="5" type="ORF">GPECTOR_27g709</name>
</gene>
<dbReference type="PANTHER" id="PTHR11062">
    <property type="entry name" value="EXOSTOSIN HEPARAN SULFATE GLYCOSYLTRANSFERASE -RELATED"/>
    <property type="match status" value="1"/>
</dbReference>
<keyword evidence="6" id="KW-1185">Reference proteome</keyword>
<proteinExistence type="inferred from homology"/>
<dbReference type="GO" id="GO:0016757">
    <property type="term" value="F:glycosyltransferase activity"/>
    <property type="evidence" value="ECO:0007669"/>
    <property type="project" value="InterPro"/>
</dbReference>
<organism evidence="5 6">
    <name type="scientific">Gonium pectorale</name>
    <name type="common">Green alga</name>
    <dbReference type="NCBI Taxonomy" id="33097"/>
    <lineage>
        <taxon>Eukaryota</taxon>
        <taxon>Viridiplantae</taxon>
        <taxon>Chlorophyta</taxon>
        <taxon>core chlorophytes</taxon>
        <taxon>Chlorophyceae</taxon>
        <taxon>CS clade</taxon>
        <taxon>Chlamydomonadales</taxon>
        <taxon>Volvocaceae</taxon>
        <taxon>Gonium</taxon>
    </lineage>
</organism>
<evidence type="ECO:0000259" key="4">
    <source>
        <dbReference type="Pfam" id="PF03016"/>
    </source>
</evidence>
<comment type="similarity">
    <text evidence="2">Belongs to the glycosyltransferase 47 family.</text>
</comment>
<comment type="subcellular location">
    <subcellularLocation>
        <location evidence="1">Golgi apparatus membrane</location>
        <topology evidence="1">Single-pass type II membrane protein</topology>
    </subcellularLocation>
</comment>
<accession>A0A150GFE0</accession>
<dbReference type="InterPro" id="IPR004263">
    <property type="entry name" value="Exostosin"/>
</dbReference>
<dbReference type="GO" id="GO:0000139">
    <property type="term" value="C:Golgi membrane"/>
    <property type="evidence" value="ECO:0007669"/>
    <property type="project" value="UniProtKB-SubCell"/>
</dbReference>
<name>A0A150GFE0_GONPE</name>
<dbReference type="OrthoDB" id="1924787at2759"/>
<dbReference type="InterPro" id="IPR040911">
    <property type="entry name" value="Exostosin_GT47"/>
</dbReference>
<dbReference type="Pfam" id="PF03016">
    <property type="entry name" value="Exostosin_GT47"/>
    <property type="match status" value="1"/>
</dbReference>
<evidence type="ECO:0000313" key="6">
    <source>
        <dbReference type="Proteomes" id="UP000075714"/>
    </source>
</evidence>
<sequence length="677" mass="73134">MGAEDTGMCDDDRASCWCPPGTAFGREPAPPGSPPWVRYAKRGRAIMESCKPGLVPNKEGKMVHNDWGNKAISLDDLLGPKGFCNAKSPGDAPTHVMSACGGWRGCQGEGVHGTLCDGLNEETCLNQCTGHGDCDAGFCKCHPYWYGHECARKKAGFKRELGIELNQTWLRQATAPVLAALPKPPLEKGMGGGVAALAAAAAGASMAGRLRPLIYVYDMPPEFTSRMHQYKHVTEHCGWRQWRADNNTQLFSDNYSLEVYFHEMLAISHHRTYDPEEADFFYVPVYYCCWMWPVNGWADTPFFGAPTSWHRPSNAAHLWLAAKNWIQKTFPFWDRNGGRDHIWLTNHDEGACYMPTGGGGGPGRGGPDLVIPGFKEPEHYSQSPLLGAAPLHRDILLYLRGDVGKHRQPHYSRGIRQKLYALHKANGWALRYGVYIGDKFELQGSYGEHLARSVFCVVVPGDGFSMRMEDAVLHGCLPLIIQDRVHTVFETVLDIDSFSIRITEDAVDEHLPRLLKAIAPEQIERMQRKLSLVWHRFAYAHGHLLQYHIHHTIKRNVERAEDRQETATAHHPQQQVRTFPVVADAFATVMQWLHSRIKDTGGGGAARKSNSTAAATAGGGGAAVAATASGGAGSAAAAAAGGGAGSAAAGGAAATGGGAAAAVGGDTGGNSVGGVIG</sequence>
<keyword evidence="3" id="KW-0333">Golgi apparatus</keyword>
<evidence type="ECO:0000256" key="1">
    <source>
        <dbReference type="ARBA" id="ARBA00004323"/>
    </source>
</evidence>
<dbReference type="AlphaFoldDB" id="A0A150GFE0"/>
<comment type="caution">
    <text evidence="5">The sequence shown here is derived from an EMBL/GenBank/DDBJ whole genome shotgun (WGS) entry which is preliminary data.</text>
</comment>
<evidence type="ECO:0000256" key="3">
    <source>
        <dbReference type="ARBA" id="ARBA00023034"/>
    </source>
</evidence>
<dbReference type="PANTHER" id="PTHR11062:SF268">
    <property type="entry name" value="FAMILY PROTEIN, PUTATIVE, EXPRESSED-RELATED"/>
    <property type="match status" value="1"/>
</dbReference>
<evidence type="ECO:0000256" key="2">
    <source>
        <dbReference type="ARBA" id="ARBA00010271"/>
    </source>
</evidence>